<evidence type="ECO:0000256" key="2">
    <source>
        <dbReference type="ARBA" id="ARBA00023125"/>
    </source>
</evidence>
<dbReference type="PANTHER" id="PTHR47504">
    <property type="entry name" value="RIGHT ORIGIN-BINDING PROTEIN"/>
    <property type="match status" value="1"/>
</dbReference>
<evidence type="ECO:0000313" key="6">
    <source>
        <dbReference type="Proteomes" id="UP000614200"/>
    </source>
</evidence>
<dbReference type="InterPro" id="IPR050959">
    <property type="entry name" value="MarA-like"/>
</dbReference>
<gene>
    <name evidence="5" type="ORF">ISU02_17690</name>
</gene>
<name>A0ABR9ZYH4_9FIRM</name>
<accession>A0ABR9ZYH4</accession>
<dbReference type="InterPro" id="IPR018060">
    <property type="entry name" value="HTH_AraC"/>
</dbReference>
<keyword evidence="1" id="KW-0805">Transcription regulation</keyword>
<keyword evidence="6" id="KW-1185">Reference proteome</keyword>
<dbReference type="SUPFAM" id="SSF46689">
    <property type="entry name" value="Homeodomain-like"/>
    <property type="match status" value="2"/>
</dbReference>
<feature type="domain" description="HTH araC/xylS-type" evidence="4">
    <location>
        <begin position="8"/>
        <end position="106"/>
    </location>
</feature>
<dbReference type="InterPro" id="IPR010499">
    <property type="entry name" value="AraC_E-bd"/>
</dbReference>
<organism evidence="5 6">
    <name type="scientific">Fusibacter ferrireducens</name>
    <dbReference type="NCBI Taxonomy" id="2785058"/>
    <lineage>
        <taxon>Bacteria</taxon>
        <taxon>Bacillati</taxon>
        <taxon>Bacillota</taxon>
        <taxon>Clostridia</taxon>
        <taxon>Eubacteriales</taxon>
        <taxon>Eubacteriales Family XII. Incertae Sedis</taxon>
        <taxon>Fusibacter</taxon>
    </lineage>
</organism>
<dbReference type="PANTHER" id="PTHR47504:SF5">
    <property type="entry name" value="RIGHT ORIGIN-BINDING PROTEIN"/>
    <property type="match status" value="1"/>
</dbReference>
<keyword evidence="3" id="KW-0804">Transcription</keyword>
<dbReference type="Gene3D" id="3.20.80.10">
    <property type="entry name" value="Regulatory factor, effector binding domain"/>
    <property type="match status" value="1"/>
</dbReference>
<proteinExistence type="predicted"/>
<dbReference type="InterPro" id="IPR011256">
    <property type="entry name" value="Reg_factor_effector_dom_sf"/>
</dbReference>
<evidence type="ECO:0000259" key="4">
    <source>
        <dbReference type="PROSITE" id="PS01124"/>
    </source>
</evidence>
<dbReference type="SMART" id="SM00342">
    <property type="entry name" value="HTH_ARAC"/>
    <property type="match status" value="1"/>
</dbReference>
<sequence>MDFIQNMQKAIDYMEAHILEPITYENVAKQLYVSSYYFHRTFSMLTGITANEYIKNRRLSMAGQELSATGAKVIEVALKYGYETPESFTKAFTRFHEVTPNAAKHAGVELKSFNRLLIKINLEGGTVMDYRIEKRAPFKLIAKVKKFKNLAIAEEENNEIPAFWDTCKADGTFRVLEKKATRHDVYGLCAPVSKESPYFDYGIGMVYDGESVPEGYTLWEVKPTLWAVFKCMGDNGDCIEETWKRFYSEFLPSSDYNMLDDTDFELYEENPTPGCFCELWIPIEKK</sequence>
<reference evidence="5 6" key="1">
    <citation type="submission" date="2020-11" db="EMBL/GenBank/DDBJ databases">
        <title>Fusibacter basophilias sp. nov.</title>
        <authorList>
            <person name="Qiu D."/>
        </authorList>
    </citation>
    <scope>NUCLEOTIDE SEQUENCE [LARGE SCALE GENOMIC DNA]</scope>
    <source>
        <strain evidence="5 6">Q10-2</strain>
    </source>
</reference>
<dbReference type="InterPro" id="IPR009057">
    <property type="entry name" value="Homeodomain-like_sf"/>
</dbReference>
<protein>
    <submittedName>
        <fullName evidence="5">AraC family transcriptional regulator</fullName>
    </submittedName>
</protein>
<dbReference type="RefSeq" id="WP_194703171.1">
    <property type="nucleotide sequence ID" value="NZ_JADKNH010000011.1"/>
</dbReference>
<evidence type="ECO:0000313" key="5">
    <source>
        <dbReference type="EMBL" id="MBF4694935.1"/>
    </source>
</evidence>
<dbReference type="PROSITE" id="PS01124">
    <property type="entry name" value="HTH_ARAC_FAMILY_2"/>
    <property type="match status" value="1"/>
</dbReference>
<dbReference type="EMBL" id="JADKNH010000011">
    <property type="protein sequence ID" value="MBF4694935.1"/>
    <property type="molecule type" value="Genomic_DNA"/>
</dbReference>
<dbReference type="InterPro" id="IPR029441">
    <property type="entry name" value="Cass2"/>
</dbReference>
<dbReference type="Pfam" id="PF12833">
    <property type="entry name" value="HTH_18"/>
    <property type="match status" value="1"/>
</dbReference>
<dbReference type="SUPFAM" id="SSF55136">
    <property type="entry name" value="Probable bacterial effector-binding domain"/>
    <property type="match status" value="1"/>
</dbReference>
<evidence type="ECO:0000256" key="1">
    <source>
        <dbReference type="ARBA" id="ARBA00023015"/>
    </source>
</evidence>
<dbReference type="SMART" id="SM00871">
    <property type="entry name" value="AraC_E_bind"/>
    <property type="match status" value="1"/>
</dbReference>
<comment type="caution">
    <text evidence="5">The sequence shown here is derived from an EMBL/GenBank/DDBJ whole genome shotgun (WGS) entry which is preliminary data.</text>
</comment>
<dbReference type="Gene3D" id="1.10.10.60">
    <property type="entry name" value="Homeodomain-like"/>
    <property type="match status" value="2"/>
</dbReference>
<dbReference type="Proteomes" id="UP000614200">
    <property type="component" value="Unassembled WGS sequence"/>
</dbReference>
<dbReference type="Pfam" id="PF14526">
    <property type="entry name" value="Cass2"/>
    <property type="match status" value="1"/>
</dbReference>
<evidence type="ECO:0000256" key="3">
    <source>
        <dbReference type="ARBA" id="ARBA00023163"/>
    </source>
</evidence>
<keyword evidence="2" id="KW-0238">DNA-binding</keyword>